<comment type="similarity">
    <text evidence="2">Belongs to the TspO/BZRP family.</text>
</comment>
<sequence length="153" mass="17815">MPIFRFLVFLIVNFVALGLGGMFTGSGVVSDWYQQLNQAPWTPPGWVFGVAWTSIMICFSFYMALLWDDLANRKINMGLYLAQWVLNVIWNPIFFYYHFTVFALFIILLLTLLIALILYKNMAFMKLKSILIMPYLIWLIIATSLNAYIVFNN</sequence>
<feature type="transmembrane region" description="Helical" evidence="6">
    <location>
        <begin position="131"/>
        <end position="151"/>
    </location>
</feature>
<proteinExistence type="inferred from homology"/>
<evidence type="ECO:0000313" key="8">
    <source>
        <dbReference type="Proteomes" id="UP000808349"/>
    </source>
</evidence>
<dbReference type="InterPro" id="IPR038330">
    <property type="entry name" value="TspO/MBR-related_sf"/>
</dbReference>
<dbReference type="InterPro" id="IPR004307">
    <property type="entry name" value="TspO_MBR"/>
</dbReference>
<keyword evidence="3 6" id="KW-0812">Transmembrane</keyword>
<dbReference type="EMBL" id="JADKFW010000005">
    <property type="protein sequence ID" value="MBK9717656.1"/>
    <property type="molecule type" value="Genomic_DNA"/>
</dbReference>
<protein>
    <submittedName>
        <fullName evidence="7">Tryptophan-rich sensory protein</fullName>
    </submittedName>
</protein>
<evidence type="ECO:0000256" key="6">
    <source>
        <dbReference type="SAM" id="Phobius"/>
    </source>
</evidence>
<dbReference type="FunFam" id="1.20.1260.100:FF:000001">
    <property type="entry name" value="translocator protein 2"/>
    <property type="match status" value="1"/>
</dbReference>
<dbReference type="Gene3D" id="1.20.1260.100">
    <property type="entry name" value="TspO/MBR protein"/>
    <property type="match status" value="1"/>
</dbReference>
<comment type="subcellular location">
    <subcellularLocation>
        <location evidence="1">Membrane</location>
        <topology evidence="1">Multi-pass membrane protein</topology>
    </subcellularLocation>
</comment>
<feature type="transmembrane region" description="Helical" evidence="6">
    <location>
        <begin position="101"/>
        <end position="119"/>
    </location>
</feature>
<dbReference type="Proteomes" id="UP000808349">
    <property type="component" value="Unassembled WGS sequence"/>
</dbReference>
<dbReference type="PANTHER" id="PTHR10057">
    <property type="entry name" value="PERIPHERAL-TYPE BENZODIAZEPINE RECEPTOR"/>
    <property type="match status" value="1"/>
</dbReference>
<name>A0A9D7XEI5_9BACT</name>
<dbReference type="Pfam" id="PF03073">
    <property type="entry name" value="TspO_MBR"/>
    <property type="match status" value="1"/>
</dbReference>
<comment type="caution">
    <text evidence="7">The sequence shown here is derived from an EMBL/GenBank/DDBJ whole genome shotgun (WGS) entry which is preliminary data.</text>
</comment>
<organism evidence="7 8">
    <name type="scientific">Candidatus Defluviibacterium haderslevense</name>
    <dbReference type="NCBI Taxonomy" id="2981993"/>
    <lineage>
        <taxon>Bacteria</taxon>
        <taxon>Pseudomonadati</taxon>
        <taxon>Bacteroidota</taxon>
        <taxon>Saprospiria</taxon>
        <taxon>Saprospirales</taxon>
        <taxon>Saprospiraceae</taxon>
        <taxon>Candidatus Defluviibacterium</taxon>
    </lineage>
</organism>
<dbReference type="PANTHER" id="PTHR10057:SF0">
    <property type="entry name" value="TRANSLOCATOR PROTEIN"/>
    <property type="match status" value="1"/>
</dbReference>
<dbReference type="PIRSF" id="PIRSF005859">
    <property type="entry name" value="PBR"/>
    <property type="match status" value="1"/>
</dbReference>
<dbReference type="GO" id="GO:0033013">
    <property type="term" value="P:tetrapyrrole metabolic process"/>
    <property type="evidence" value="ECO:0007669"/>
    <property type="project" value="UniProtKB-ARBA"/>
</dbReference>
<keyword evidence="5 6" id="KW-0472">Membrane</keyword>
<gene>
    <name evidence="7" type="ORF">IPO85_09110</name>
</gene>
<evidence type="ECO:0000256" key="3">
    <source>
        <dbReference type="ARBA" id="ARBA00022692"/>
    </source>
</evidence>
<feature type="transmembrane region" description="Helical" evidence="6">
    <location>
        <begin position="7"/>
        <end position="25"/>
    </location>
</feature>
<evidence type="ECO:0000313" key="7">
    <source>
        <dbReference type="EMBL" id="MBK9717656.1"/>
    </source>
</evidence>
<dbReference type="CDD" id="cd15904">
    <property type="entry name" value="TSPO_MBR"/>
    <property type="match status" value="1"/>
</dbReference>
<evidence type="ECO:0000256" key="4">
    <source>
        <dbReference type="ARBA" id="ARBA00022989"/>
    </source>
</evidence>
<evidence type="ECO:0000256" key="2">
    <source>
        <dbReference type="ARBA" id="ARBA00007524"/>
    </source>
</evidence>
<accession>A0A9D7XEI5</accession>
<dbReference type="GO" id="GO:0016020">
    <property type="term" value="C:membrane"/>
    <property type="evidence" value="ECO:0007669"/>
    <property type="project" value="UniProtKB-SubCell"/>
</dbReference>
<evidence type="ECO:0000256" key="1">
    <source>
        <dbReference type="ARBA" id="ARBA00004141"/>
    </source>
</evidence>
<reference evidence="7 8" key="1">
    <citation type="submission" date="2020-10" db="EMBL/GenBank/DDBJ databases">
        <title>Connecting structure to function with the recovery of over 1000 high-quality activated sludge metagenome-assembled genomes encoding full-length rRNA genes using long-read sequencing.</title>
        <authorList>
            <person name="Singleton C.M."/>
            <person name="Petriglieri F."/>
            <person name="Kristensen J.M."/>
            <person name="Kirkegaard R.H."/>
            <person name="Michaelsen T.Y."/>
            <person name="Andersen M.H."/>
            <person name="Karst S.M."/>
            <person name="Dueholm M.S."/>
            <person name="Nielsen P.H."/>
            <person name="Albertsen M."/>
        </authorList>
    </citation>
    <scope>NUCLEOTIDE SEQUENCE [LARGE SCALE GENOMIC DNA]</scope>
    <source>
        <strain evidence="7">Ribe_18-Q3-R11-54_BAT3C.373</strain>
    </source>
</reference>
<dbReference type="AlphaFoldDB" id="A0A9D7XEI5"/>
<keyword evidence="4 6" id="KW-1133">Transmembrane helix</keyword>
<feature type="transmembrane region" description="Helical" evidence="6">
    <location>
        <begin position="45"/>
        <end position="65"/>
    </location>
</feature>
<evidence type="ECO:0000256" key="5">
    <source>
        <dbReference type="ARBA" id="ARBA00023136"/>
    </source>
</evidence>